<organism evidence="4 5">
    <name type="scientific">Croceicoccus marinus</name>
    <dbReference type="NCBI Taxonomy" id="450378"/>
    <lineage>
        <taxon>Bacteria</taxon>
        <taxon>Pseudomonadati</taxon>
        <taxon>Pseudomonadota</taxon>
        <taxon>Alphaproteobacteria</taxon>
        <taxon>Sphingomonadales</taxon>
        <taxon>Erythrobacteraceae</taxon>
        <taxon>Croceicoccus</taxon>
    </lineage>
</organism>
<dbReference type="SMART" id="SM00554">
    <property type="entry name" value="FAS1"/>
    <property type="match status" value="1"/>
</dbReference>
<dbReference type="EMBL" id="CP060052">
    <property type="protein sequence ID" value="QNE05829.1"/>
    <property type="molecule type" value="Genomic_DNA"/>
</dbReference>
<dbReference type="Pfam" id="PF02469">
    <property type="entry name" value="Fasciclin"/>
    <property type="match status" value="1"/>
</dbReference>
<accession>A0A7G6VVR4</accession>
<sequence length="182" mass="18572">MTKSIALAGVAALSLAACSPSEDDTAQPVTEQAQTDTESGDMTPSSVDVVEAASANGNLGTFLQAAVSAGVAETLANADGITIFAPIDEAFGAVENLDQLQQNPEQMAALLQRHAVSSTYMSSAIPAGETELQTLSGETLTIENNDGQIMVIGPDGTRARVVEADIDGENGVVHAINAVLTD</sequence>
<dbReference type="PANTHER" id="PTHR10900">
    <property type="entry name" value="PERIOSTIN-RELATED"/>
    <property type="match status" value="1"/>
</dbReference>
<dbReference type="SUPFAM" id="SSF82153">
    <property type="entry name" value="FAS1 domain"/>
    <property type="match status" value="1"/>
</dbReference>
<feature type="compositionally biased region" description="Polar residues" evidence="1">
    <location>
        <begin position="27"/>
        <end position="44"/>
    </location>
</feature>
<protein>
    <submittedName>
        <fullName evidence="4">Fasciclin domain-containing protein</fullName>
    </submittedName>
</protein>
<gene>
    <name evidence="4" type="ORF">H4O24_03930</name>
</gene>
<dbReference type="Gene3D" id="2.30.180.10">
    <property type="entry name" value="FAS1 domain"/>
    <property type="match status" value="1"/>
</dbReference>
<proteinExistence type="predicted"/>
<dbReference type="AlphaFoldDB" id="A0A7G6VVR4"/>
<keyword evidence="2" id="KW-0732">Signal</keyword>
<dbReference type="RefSeq" id="WP_185884884.1">
    <property type="nucleotide sequence ID" value="NZ_CP060052.1"/>
</dbReference>
<feature type="region of interest" description="Disordered" evidence="1">
    <location>
        <begin position="20"/>
        <end position="44"/>
    </location>
</feature>
<evidence type="ECO:0000256" key="2">
    <source>
        <dbReference type="SAM" id="SignalP"/>
    </source>
</evidence>
<evidence type="ECO:0000313" key="4">
    <source>
        <dbReference type="EMBL" id="QNE05829.1"/>
    </source>
</evidence>
<dbReference type="PROSITE" id="PS51257">
    <property type="entry name" value="PROKAR_LIPOPROTEIN"/>
    <property type="match status" value="1"/>
</dbReference>
<dbReference type="FunFam" id="2.30.180.10:FF:000032">
    <property type="entry name" value="Fasciclin domain-containing protein, putative"/>
    <property type="match status" value="1"/>
</dbReference>
<dbReference type="InterPro" id="IPR000782">
    <property type="entry name" value="FAS1_domain"/>
</dbReference>
<feature type="chain" id="PRO_5028865512" evidence="2">
    <location>
        <begin position="20"/>
        <end position="182"/>
    </location>
</feature>
<dbReference type="InterPro" id="IPR050904">
    <property type="entry name" value="Adhesion/Biosynth-related"/>
</dbReference>
<name>A0A7G6VVR4_9SPHN</name>
<evidence type="ECO:0000313" key="5">
    <source>
        <dbReference type="Proteomes" id="UP000515297"/>
    </source>
</evidence>
<feature type="signal peptide" evidence="2">
    <location>
        <begin position="1"/>
        <end position="19"/>
    </location>
</feature>
<dbReference type="Proteomes" id="UP000515297">
    <property type="component" value="Chromosome"/>
</dbReference>
<feature type="domain" description="FAS1" evidence="3">
    <location>
        <begin position="46"/>
        <end position="180"/>
    </location>
</feature>
<dbReference type="InterPro" id="IPR036378">
    <property type="entry name" value="FAS1_dom_sf"/>
</dbReference>
<dbReference type="PROSITE" id="PS50213">
    <property type="entry name" value="FAS1"/>
    <property type="match status" value="1"/>
</dbReference>
<evidence type="ECO:0000259" key="3">
    <source>
        <dbReference type="PROSITE" id="PS50213"/>
    </source>
</evidence>
<evidence type="ECO:0000256" key="1">
    <source>
        <dbReference type="SAM" id="MobiDB-lite"/>
    </source>
</evidence>
<reference evidence="4 5" key="1">
    <citation type="submission" date="2020-08" db="EMBL/GenBank/DDBJ databases">
        <authorList>
            <person name="Liu G."/>
            <person name="Sun C."/>
        </authorList>
    </citation>
    <scope>NUCLEOTIDE SEQUENCE [LARGE SCALE GENOMIC DNA]</scope>
    <source>
        <strain evidence="4 5">OT19</strain>
    </source>
</reference>
<dbReference type="PANTHER" id="PTHR10900:SF77">
    <property type="entry name" value="FI19380P1"/>
    <property type="match status" value="1"/>
</dbReference>